<dbReference type="PROSITE" id="PS00629">
    <property type="entry name" value="IMP_1"/>
    <property type="match status" value="1"/>
</dbReference>
<dbReference type="GO" id="GO:0007165">
    <property type="term" value="P:signal transduction"/>
    <property type="evidence" value="ECO:0007669"/>
    <property type="project" value="TreeGrafter"/>
</dbReference>
<reference evidence="9 10" key="1">
    <citation type="submission" date="2017-08" db="EMBL/GenBank/DDBJ databases">
        <title>Burning lignite coal seam in the remote Altai Mountains harbors a hydrogen-driven thermophilic microbial community.</title>
        <authorList>
            <person name="Kadnikov V.V."/>
            <person name="Mardanov A.V."/>
            <person name="Ivasenko D."/>
            <person name="Beletsky A.V."/>
            <person name="Karnachuk O.V."/>
            <person name="Ravin N.V."/>
        </authorList>
    </citation>
    <scope>NUCLEOTIDE SEQUENCE [LARGE SCALE GENOMIC DNA]</scope>
    <source>
        <strain evidence="9">AL33</strain>
    </source>
</reference>
<evidence type="ECO:0000256" key="6">
    <source>
        <dbReference type="ARBA" id="ARBA00022842"/>
    </source>
</evidence>
<dbReference type="RefSeq" id="WP_245637628.1">
    <property type="nucleotide sequence ID" value="NZ_CBCSAS010000012.1"/>
</dbReference>
<evidence type="ECO:0000256" key="5">
    <source>
        <dbReference type="ARBA" id="ARBA00022801"/>
    </source>
</evidence>
<evidence type="ECO:0000313" key="10">
    <source>
        <dbReference type="Proteomes" id="UP000244180"/>
    </source>
</evidence>
<dbReference type="Pfam" id="PF00459">
    <property type="entry name" value="Inositol_P"/>
    <property type="match status" value="1"/>
</dbReference>
<organism evidence="9 10">
    <name type="scientific">Hydrogenibacillus schlegelii</name>
    <name type="common">Bacillus schlegelii</name>
    <dbReference type="NCBI Taxonomy" id="1484"/>
    <lineage>
        <taxon>Bacteria</taxon>
        <taxon>Bacillati</taxon>
        <taxon>Bacillota</taxon>
        <taxon>Bacilli</taxon>
        <taxon>Bacillales</taxon>
        <taxon>Bacillales Family X. Incertae Sedis</taxon>
        <taxon>Hydrogenibacillus</taxon>
    </lineage>
</organism>
<comment type="cofactor">
    <cofactor evidence="2 7 8">
        <name>Mg(2+)</name>
        <dbReference type="ChEBI" id="CHEBI:18420"/>
    </cofactor>
</comment>
<feature type="binding site" evidence="7">
    <location>
        <position position="79"/>
    </location>
    <ligand>
        <name>Mg(2+)</name>
        <dbReference type="ChEBI" id="CHEBI:18420"/>
        <label>1</label>
        <note>catalytic</note>
    </ligand>
</feature>
<dbReference type="CDD" id="cd01639">
    <property type="entry name" value="IMPase"/>
    <property type="match status" value="1"/>
</dbReference>
<feature type="binding site" evidence="7">
    <location>
        <position position="101"/>
    </location>
    <ligand>
        <name>Mg(2+)</name>
        <dbReference type="ChEBI" id="CHEBI:18420"/>
        <label>1</label>
        <note>catalytic</note>
    </ligand>
</feature>
<feature type="binding site" evidence="7">
    <location>
        <position position="226"/>
    </location>
    <ligand>
        <name>Mg(2+)</name>
        <dbReference type="ChEBI" id="CHEBI:18420"/>
        <label>1</label>
        <note>catalytic</note>
    </ligand>
</feature>
<evidence type="ECO:0000313" key="9">
    <source>
        <dbReference type="EMBL" id="PTQ52897.1"/>
    </source>
</evidence>
<dbReference type="InterPro" id="IPR020583">
    <property type="entry name" value="Inositol_monoP_metal-BS"/>
</dbReference>
<dbReference type="GO" id="GO:0006020">
    <property type="term" value="P:inositol metabolic process"/>
    <property type="evidence" value="ECO:0007669"/>
    <property type="project" value="TreeGrafter"/>
</dbReference>
<dbReference type="PANTHER" id="PTHR20854:SF4">
    <property type="entry name" value="INOSITOL-1-MONOPHOSPHATASE-RELATED"/>
    <property type="match status" value="1"/>
</dbReference>
<dbReference type="AlphaFoldDB" id="A0A2T5G9Q2"/>
<dbReference type="GO" id="GO:0046872">
    <property type="term" value="F:metal ion binding"/>
    <property type="evidence" value="ECO:0007669"/>
    <property type="project" value="UniProtKB-KW"/>
</dbReference>
<dbReference type="Gene3D" id="3.30.540.10">
    <property type="entry name" value="Fructose-1,6-Bisphosphatase, subunit A, domain 1"/>
    <property type="match status" value="1"/>
</dbReference>
<dbReference type="PROSITE" id="PS00630">
    <property type="entry name" value="IMP_2"/>
    <property type="match status" value="1"/>
</dbReference>
<dbReference type="InterPro" id="IPR033942">
    <property type="entry name" value="IMPase"/>
</dbReference>
<keyword evidence="6 7" id="KW-0460">Magnesium</keyword>
<evidence type="ECO:0000256" key="1">
    <source>
        <dbReference type="ARBA" id="ARBA00001033"/>
    </source>
</evidence>
<dbReference type="GO" id="GO:0008934">
    <property type="term" value="F:inositol monophosphate 1-phosphatase activity"/>
    <property type="evidence" value="ECO:0007669"/>
    <property type="project" value="InterPro"/>
</dbReference>
<comment type="caution">
    <text evidence="9">The sequence shown here is derived from an EMBL/GenBank/DDBJ whole genome shotgun (WGS) entry which is preliminary data.</text>
</comment>
<keyword evidence="4 7" id="KW-0479">Metal-binding</keyword>
<dbReference type="InterPro" id="IPR020550">
    <property type="entry name" value="Inositol_monophosphatase_CS"/>
</dbReference>
<comment type="similarity">
    <text evidence="3 8">Belongs to the inositol monophosphatase superfamily.</text>
</comment>
<evidence type="ECO:0000256" key="7">
    <source>
        <dbReference type="PIRSR" id="PIRSR600760-2"/>
    </source>
</evidence>
<dbReference type="PANTHER" id="PTHR20854">
    <property type="entry name" value="INOSITOL MONOPHOSPHATASE"/>
    <property type="match status" value="1"/>
</dbReference>
<dbReference type="PRINTS" id="PR00377">
    <property type="entry name" value="IMPHPHTASES"/>
</dbReference>
<sequence>MGMITEGALQAYLAFARTLAEEAGALIRERLLQLEAGEALQIGTKSGPSDLVTEVDRAVEAHVVRRIRAAYPDHGVLGEEGTDAAGSPEAAGLRWVIDPIDGTTNFVHQKVNFCVSIALYAGDEGLVGVVYDPMREERFTAVRGGGAALNGRPLRLNGAKGLSESLIGTSLTWVRRARQTGLVEPVWRLAERSRGLRSLGAAALEAAYVAAGRLDAFLSLTLSPWDFAAAKLIVEEAGGTVVDFAGRPVGLKRPELGFLAAHPSLVGPILEVLRPWVRSQQEVS</sequence>
<dbReference type="EC" id="3.1.3.25" evidence="8"/>
<comment type="catalytic activity">
    <reaction evidence="1 8">
        <text>a myo-inositol phosphate + H2O = myo-inositol + phosphate</text>
        <dbReference type="Rhea" id="RHEA:24056"/>
        <dbReference type="ChEBI" id="CHEBI:15377"/>
        <dbReference type="ChEBI" id="CHEBI:17268"/>
        <dbReference type="ChEBI" id="CHEBI:43474"/>
        <dbReference type="ChEBI" id="CHEBI:84139"/>
        <dbReference type="EC" id="3.1.3.25"/>
    </reaction>
</comment>
<dbReference type="SUPFAM" id="SSF56655">
    <property type="entry name" value="Carbohydrate phosphatase"/>
    <property type="match status" value="1"/>
</dbReference>
<feature type="binding site" evidence="7">
    <location>
        <position position="100"/>
    </location>
    <ligand>
        <name>Mg(2+)</name>
        <dbReference type="ChEBI" id="CHEBI:18420"/>
        <label>1</label>
        <note>catalytic</note>
    </ligand>
</feature>
<dbReference type="Gene3D" id="3.40.190.80">
    <property type="match status" value="1"/>
</dbReference>
<evidence type="ECO:0000256" key="8">
    <source>
        <dbReference type="RuleBase" id="RU364068"/>
    </source>
</evidence>
<protein>
    <recommendedName>
        <fullName evidence="8">Inositol-1-monophosphatase</fullName>
        <ecNumber evidence="8">3.1.3.25</ecNumber>
    </recommendedName>
</protein>
<gene>
    <name evidence="9" type="ORF">HSCHL_2530</name>
</gene>
<keyword evidence="5 8" id="KW-0378">Hydrolase</keyword>
<dbReference type="EMBL" id="PEBV01000020">
    <property type="protein sequence ID" value="PTQ52897.1"/>
    <property type="molecule type" value="Genomic_DNA"/>
</dbReference>
<dbReference type="Proteomes" id="UP000244180">
    <property type="component" value="Unassembled WGS sequence"/>
</dbReference>
<dbReference type="InterPro" id="IPR000760">
    <property type="entry name" value="Inositol_monophosphatase-like"/>
</dbReference>
<evidence type="ECO:0000256" key="3">
    <source>
        <dbReference type="ARBA" id="ARBA00009759"/>
    </source>
</evidence>
<feature type="binding site" evidence="7">
    <location>
        <position position="98"/>
    </location>
    <ligand>
        <name>Mg(2+)</name>
        <dbReference type="ChEBI" id="CHEBI:18420"/>
        <label>1</label>
        <note>catalytic</note>
    </ligand>
</feature>
<dbReference type="FunFam" id="3.30.540.10:FF:000003">
    <property type="entry name" value="Inositol-1-monophosphatase"/>
    <property type="match status" value="1"/>
</dbReference>
<evidence type="ECO:0000256" key="4">
    <source>
        <dbReference type="ARBA" id="ARBA00022723"/>
    </source>
</evidence>
<proteinExistence type="inferred from homology"/>
<accession>A0A2T5G9Q2</accession>
<dbReference type="GO" id="GO:0046854">
    <property type="term" value="P:phosphatidylinositol phosphate biosynthetic process"/>
    <property type="evidence" value="ECO:0007669"/>
    <property type="project" value="InterPro"/>
</dbReference>
<name>A0A2T5G9Q2_HYDSH</name>
<evidence type="ECO:0000256" key="2">
    <source>
        <dbReference type="ARBA" id="ARBA00001946"/>
    </source>
</evidence>